<organism evidence="2">
    <name type="scientific">Guillardia theta</name>
    <name type="common">Cryptophyte</name>
    <name type="synonym">Cryptomonas phi</name>
    <dbReference type="NCBI Taxonomy" id="55529"/>
    <lineage>
        <taxon>Eukaryota</taxon>
        <taxon>Cryptophyceae</taxon>
        <taxon>Pyrenomonadales</taxon>
        <taxon>Geminigeraceae</taxon>
        <taxon>Guillardia</taxon>
    </lineage>
</organism>
<gene>
    <name evidence="2" type="ORF">GTHE00462_LOCUS36677</name>
</gene>
<feature type="coiled-coil region" evidence="1">
    <location>
        <begin position="12"/>
        <end position="39"/>
    </location>
</feature>
<dbReference type="EMBL" id="HBKN01047016">
    <property type="protein sequence ID" value="CAE2336826.1"/>
    <property type="molecule type" value="Transcribed_RNA"/>
</dbReference>
<name>A0A7S4PJB0_GUITH</name>
<evidence type="ECO:0000256" key="1">
    <source>
        <dbReference type="SAM" id="Coils"/>
    </source>
</evidence>
<dbReference type="AlphaFoldDB" id="A0A7S4PJB0"/>
<protein>
    <submittedName>
        <fullName evidence="2">Uncharacterized protein</fullName>
    </submittedName>
</protein>
<keyword evidence="1" id="KW-0175">Coiled coil</keyword>
<evidence type="ECO:0000313" key="2">
    <source>
        <dbReference type="EMBL" id="CAE2336826.1"/>
    </source>
</evidence>
<reference evidence="2" key="1">
    <citation type="submission" date="2021-01" db="EMBL/GenBank/DDBJ databases">
        <authorList>
            <person name="Corre E."/>
            <person name="Pelletier E."/>
            <person name="Niang G."/>
            <person name="Scheremetjew M."/>
            <person name="Finn R."/>
            <person name="Kale V."/>
            <person name="Holt S."/>
            <person name="Cochrane G."/>
            <person name="Meng A."/>
            <person name="Brown T."/>
            <person name="Cohen L."/>
        </authorList>
    </citation>
    <scope>NUCLEOTIDE SEQUENCE</scope>
    <source>
        <strain evidence="2">CCMP 2712</strain>
    </source>
</reference>
<proteinExistence type="predicted"/>
<accession>A0A7S4PJB0</accession>
<sequence length="352" mass="40489">MSHAGNVIPEWMETAEDRRERLERELLIQRRREKLLKEAKKKTETMCLSLINQIVDGVAQKCYMKEIFVRDKSIAAAAAEAAVLRRFQHGLTENQHQNVHGGPVMHRWTPDQVPRQDELEDVIMKRKVQGTWVEKARKHVNVSLGGGLTAIVKNPKKVFDEVRYVGDGQANGYVDLQSERGPSRKDLRVGQRVTLDEISLQRRRTYKLGDKTGVEQLNQQGVPLDAARDACSGVIINTSKDFKIQTGLKYLPGQKITNYVCYPGGGSWIRWDATKEVTYEWTDRIVPVAHQQGNTLEDIQTRQDLILNCQWDSLDENVERFWPDVPRIFEGIKDKETLDRKATEVMQHKIEY</sequence>